<evidence type="ECO:0000256" key="1">
    <source>
        <dbReference type="ARBA" id="ARBA00004141"/>
    </source>
</evidence>
<keyword evidence="4 6" id="KW-1133">Transmembrane helix</keyword>
<evidence type="ECO:0000256" key="6">
    <source>
        <dbReference type="SAM" id="Phobius"/>
    </source>
</evidence>
<evidence type="ECO:0000256" key="3">
    <source>
        <dbReference type="ARBA" id="ARBA00022692"/>
    </source>
</evidence>
<accession>A0A9N9EF81</accession>
<dbReference type="OrthoDB" id="440424at2759"/>
<keyword evidence="8" id="KW-1185">Reference proteome</keyword>
<dbReference type="PANTHER" id="PTHR16932:SF18">
    <property type="entry name" value="INTERFERON, ALPHA-INDUCIBLE PROTEIN 27-LIKE 2"/>
    <property type="match status" value="1"/>
</dbReference>
<evidence type="ECO:0000256" key="4">
    <source>
        <dbReference type="ARBA" id="ARBA00022989"/>
    </source>
</evidence>
<comment type="caution">
    <text evidence="7">The sequence shown here is derived from an EMBL/GenBank/DDBJ whole genome shotgun (WGS) entry which is preliminary data.</text>
</comment>
<dbReference type="Pfam" id="PF06140">
    <property type="entry name" value="Ifi-6-16"/>
    <property type="match status" value="1"/>
</dbReference>
<evidence type="ECO:0000313" key="8">
    <source>
        <dbReference type="Proteomes" id="UP000789759"/>
    </source>
</evidence>
<comment type="subcellular location">
    <subcellularLocation>
        <location evidence="1">Membrane</location>
        <topology evidence="1">Multi-pass membrane protein</topology>
    </subcellularLocation>
</comment>
<organism evidence="7 8">
    <name type="scientific">Cetraspora pellucida</name>
    <dbReference type="NCBI Taxonomy" id="1433469"/>
    <lineage>
        <taxon>Eukaryota</taxon>
        <taxon>Fungi</taxon>
        <taxon>Fungi incertae sedis</taxon>
        <taxon>Mucoromycota</taxon>
        <taxon>Glomeromycotina</taxon>
        <taxon>Glomeromycetes</taxon>
        <taxon>Diversisporales</taxon>
        <taxon>Gigasporaceae</taxon>
        <taxon>Cetraspora</taxon>
    </lineage>
</organism>
<keyword evidence="5 6" id="KW-0472">Membrane</keyword>
<dbReference type="InterPro" id="IPR038213">
    <property type="entry name" value="IFI6/IFI27-like_sf"/>
</dbReference>
<dbReference type="AlphaFoldDB" id="A0A9N9EF81"/>
<gene>
    <name evidence="7" type="ORF">CPELLU_LOCUS10468</name>
</gene>
<name>A0A9N9EF81_9GLOM</name>
<dbReference type="InterPro" id="IPR009311">
    <property type="entry name" value="IFI6/IFI27-like"/>
</dbReference>
<proteinExistence type="inferred from homology"/>
<reference evidence="7" key="1">
    <citation type="submission" date="2021-06" db="EMBL/GenBank/DDBJ databases">
        <authorList>
            <person name="Kallberg Y."/>
            <person name="Tangrot J."/>
            <person name="Rosling A."/>
        </authorList>
    </citation>
    <scope>NUCLEOTIDE SEQUENCE</scope>
    <source>
        <strain evidence="7">FL966</strain>
    </source>
</reference>
<dbReference type="Proteomes" id="UP000789759">
    <property type="component" value="Unassembled WGS sequence"/>
</dbReference>
<sequence length="245" mass="26073">MAQLSEDSRLFKGVILESFEENGYISTHPPQSPIFEKTKKLISDNPMAVAGALTVSGLVLGPIAFVGAVGAIGFGSGGIAAGSIAAWMMSLSGGATAAGSLVAILQSVGAAGLGITGTLISSTTGATLLGKLSPLITKKLDENPEKLAQLDNFVKIYDEGGENDEPTVVFEIRNKLLTNDNALDEFFKMFSLVLPLTQIKRFKFLVEACSIENFNILNNIFVTSYGEECVEQRHQIIMLNLSELP</sequence>
<evidence type="ECO:0000256" key="2">
    <source>
        <dbReference type="ARBA" id="ARBA00007262"/>
    </source>
</evidence>
<protein>
    <submittedName>
        <fullName evidence="7">9897_t:CDS:1</fullName>
    </submittedName>
</protein>
<dbReference type="Gene3D" id="6.10.110.10">
    <property type="match status" value="1"/>
</dbReference>
<dbReference type="PANTHER" id="PTHR16932">
    <property type="entry name" value="INTERFERON ALPHA-INDUCIBLE PROTEIN 27"/>
    <property type="match status" value="1"/>
</dbReference>
<dbReference type="GO" id="GO:0016020">
    <property type="term" value="C:membrane"/>
    <property type="evidence" value="ECO:0007669"/>
    <property type="project" value="UniProtKB-SubCell"/>
</dbReference>
<feature type="transmembrane region" description="Helical" evidence="6">
    <location>
        <begin position="111"/>
        <end position="130"/>
    </location>
</feature>
<comment type="similarity">
    <text evidence="2">Belongs to the IFI6/IFI27 family.</text>
</comment>
<feature type="transmembrane region" description="Helical" evidence="6">
    <location>
        <begin position="47"/>
        <end position="72"/>
    </location>
</feature>
<dbReference type="EMBL" id="CAJVQA010008634">
    <property type="protein sequence ID" value="CAG8674854.1"/>
    <property type="molecule type" value="Genomic_DNA"/>
</dbReference>
<feature type="transmembrane region" description="Helical" evidence="6">
    <location>
        <begin position="84"/>
        <end position="105"/>
    </location>
</feature>
<keyword evidence="3 6" id="KW-0812">Transmembrane</keyword>
<evidence type="ECO:0000313" key="7">
    <source>
        <dbReference type="EMBL" id="CAG8674854.1"/>
    </source>
</evidence>
<evidence type="ECO:0000256" key="5">
    <source>
        <dbReference type="ARBA" id="ARBA00023136"/>
    </source>
</evidence>